<proteinExistence type="predicted"/>
<organism evidence="1">
    <name type="scientific">Arundo donax</name>
    <name type="common">Giant reed</name>
    <name type="synonym">Donax arundinaceus</name>
    <dbReference type="NCBI Taxonomy" id="35708"/>
    <lineage>
        <taxon>Eukaryota</taxon>
        <taxon>Viridiplantae</taxon>
        <taxon>Streptophyta</taxon>
        <taxon>Embryophyta</taxon>
        <taxon>Tracheophyta</taxon>
        <taxon>Spermatophyta</taxon>
        <taxon>Magnoliopsida</taxon>
        <taxon>Liliopsida</taxon>
        <taxon>Poales</taxon>
        <taxon>Poaceae</taxon>
        <taxon>PACMAD clade</taxon>
        <taxon>Arundinoideae</taxon>
        <taxon>Arundineae</taxon>
        <taxon>Arundo</taxon>
    </lineage>
</organism>
<reference evidence="1" key="2">
    <citation type="journal article" date="2015" name="Data Brief">
        <title>Shoot transcriptome of the giant reed, Arundo donax.</title>
        <authorList>
            <person name="Barrero R.A."/>
            <person name="Guerrero F.D."/>
            <person name="Moolhuijzen P."/>
            <person name="Goolsby J.A."/>
            <person name="Tidwell J."/>
            <person name="Bellgard S.E."/>
            <person name="Bellgard M.I."/>
        </authorList>
    </citation>
    <scope>NUCLEOTIDE SEQUENCE</scope>
    <source>
        <tissue evidence="1">Shoot tissue taken approximately 20 cm above the soil surface</tissue>
    </source>
</reference>
<reference evidence="1" key="1">
    <citation type="submission" date="2014-09" db="EMBL/GenBank/DDBJ databases">
        <authorList>
            <person name="Magalhaes I.L.F."/>
            <person name="Oliveira U."/>
            <person name="Santos F.R."/>
            <person name="Vidigal T.H.D.A."/>
            <person name="Brescovit A.D."/>
            <person name="Santos A.J."/>
        </authorList>
    </citation>
    <scope>NUCLEOTIDE SEQUENCE</scope>
    <source>
        <tissue evidence="1">Shoot tissue taken approximately 20 cm above the soil surface</tissue>
    </source>
</reference>
<protein>
    <submittedName>
        <fullName evidence="1">Uncharacterized protein</fullName>
    </submittedName>
</protein>
<evidence type="ECO:0000313" key="1">
    <source>
        <dbReference type="EMBL" id="JAD24663.1"/>
    </source>
</evidence>
<accession>A0A0A8YFX6</accession>
<dbReference type="EMBL" id="GBRH01273232">
    <property type="protein sequence ID" value="JAD24663.1"/>
    <property type="molecule type" value="Transcribed_RNA"/>
</dbReference>
<name>A0A0A8YFX6_ARUDO</name>
<dbReference type="AlphaFoldDB" id="A0A0A8YFX6"/>
<sequence length="57" mass="7066">MHQQPGILSSEHVMVPQHVRQDQQLFHPDFSLHLGFHRKAWFDYFWPSIFSQYQEYY</sequence>